<dbReference type="SMART" id="SM00267">
    <property type="entry name" value="GGDEF"/>
    <property type="match status" value="1"/>
</dbReference>
<dbReference type="InterPro" id="IPR001633">
    <property type="entry name" value="EAL_dom"/>
</dbReference>
<dbReference type="EMBL" id="JAUSSW010000020">
    <property type="protein sequence ID" value="MDQ0104642.1"/>
    <property type="molecule type" value="Genomic_DNA"/>
</dbReference>
<dbReference type="SUPFAM" id="SSF141868">
    <property type="entry name" value="EAL domain-like"/>
    <property type="match status" value="1"/>
</dbReference>
<keyword evidence="4" id="KW-1185">Reference proteome</keyword>
<dbReference type="NCBIfam" id="TIGR00254">
    <property type="entry name" value="GGDEF"/>
    <property type="match status" value="1"/>
</dbReference>
<dbReference type="PANTHER" id="PTHR33121">
    <property type="entry name" value="CYCLIC DI-GMP PHOSPHODIESTERASE PDEF"/>
    <property type="match status" value="1"/>
</dbReference>
<dbReference type="Pfam" id="PF00563">
    <property type="entry name" value="EAL"/>
    <property type="match status" value="1"/>
</dbReference>
<dbReference type="CDD" id="cd01948">
    <property type="entry name" value="EAL"/>
    <property type="match status" value="1"/>
</dbReference>
<protein>
    <submittedName>
        <fullName evidence="3">Diguanylate cyclase (GGDEF)-like protein</fullName>
    </submittedName>
</protein>
<proteinExistence type="predicted"/>
<dbReference type="InterPro" id="IPR029787">
    <property type="entry name" value="Nucleotide_cyclase"/>
</dbReference>
<dbReference type="Proteomes" id="UP001244563">
    <property type="component" value="Unassembled WGS sequence"/>
</dbReference>
<dbReference type="InterPro" id="IPR035919">
    <property type="entry name" value="EAL_sf"/>
</dbReference>
<dbReference type="SMART" id="SM00052">
    <property type="entry name" value="EAL"/>
    <property type="match status" value="1"/>
</dbReference>
<accession>A0ABT9TVT3</accession>
<dbReference type="Pfam" id="PF00990">
    <property type="entry name" value="GGDEF"/>
    <property type="match status" value="1"/>
</dbReference>
<dbReference type="SUPFAM" id="SSF55073">
    <property type="entry name" value="Nucleotide cyclase"/>
    <property type="match status" value="1"/>
</dbReference>
<gene>
    <name evidence="3" type="ORF">J2T10_004318</name>
</gene>
<evidence type="ECO:0000259" key="2">
    <source>
        <dbReference type="PROSITE" id="PS50887"/>
    </source>
</evidence>
<evidence type="ECO:0000313" key="3">
    <source>
        <dbReference type="EMBL" id="MDQ0104642.1"/>
    </source>
</evidence>
<name>A0ABT9TVT3_PAENI</name>
<reference evidence="3 4" key="1">
    <citation type="submission" date="2023-07" db="EMBL/GenBank/DDBJ databases">
        <title>Sorghum-associated microbial communities from plants grown in Nebraska, USA.</title>
        <authorList>
            <person name="Schachtman D."/>
        </authorList>
    </citation>
    <scope>NUCLEOTIDE SEQUENCE [LARGE SCALE GENOMIC DNA]</scope>
    <source>
        <strain evidence="3 4">CC523</strain>
    </source>
</reference>
<dbReference type="PANTHER" id="PTHR33121:SF70">
    <property type="entry name" value="SIGNALING PROTEIN YKOW"/>
    <property type="match status" value="1"/>
</dbReference>
<dbReference type="PROSITE" id="PS50887">
    <property type="entry name" value="GGDEF"/>
    <property type="match status" value="1"/>
</dbReference>
<dbReference type="Gene3D" id="3.20.20.450">
    <property type="entry name" value="EAL domain"/>
    <property type="match status" value="1"/>
</dbReference>
<feature type="domain" description="GGDEF" evidence="2">
    <location>
        <begin position="74"/>
        <end position="205"/>
    </location>
</feature>
<evidence type="ECO:0000313" key="4">
    <source>
        <dbReference type="Proteomes" id="UP001244563"/>
    </source>
</evidence>
<dbReference type="InterPro" id="IPR043128">
    <property type="entry name" value="Rev_trsase/Diguanyl_cyclase"/>
</dbReference>
<organism evidence="3 4">
    <name type="scientific">Paenarthrobacter nicotinovorans</name>
    <name type="common">Arthrobacter nicotinovorans</name>
    <dbReference type="NCBI Taxonomy" id="29320"/>
    <lineage>
        <taxon>Bacteria</taxon>
        <taxon>Bacillati</taxon>
        <taxon>Actinomycetota</taxon>
        <taxon>Actinomycetes</taxon>
        <taxon>Micrococcales</taxon>
        <taxon>Micrococcaceae</taxon>
        <taxon>Paenarthrobacter</taxon>
    </lineage>
</organism>
<dbReference type="Gene3D" id="3.30.70.270">
    <property type="match status" value="1"/>
</dbReference>
<comment type="caution">
    <text evidence="3">The sequence shown here is derived from an EMBL/GenBank/DDBJ whole genome shotgun (WGS) entry which is preliminary data.</text>
</comment>
<evidence type="ECO:0000259" key="1">
    <source>
        <dbReference type="PROSITE" id="PS50883"/>
    </source>
</evidence>
<dbReference type="InterPro" id="IPR050706">
    <property type="entry name" value="Cyclic-di-GMP_PDE-like"/>
</dbReference>
<dbReference type="PROSITE" id="PS50883">
    <property type="entry name" value="EAL"/>
    <property type="match status" value="1"/>
</dbReference>
<sequence length="485" mass="53712">MTSTKPRRLVSTDDDDPRIQSLERQVRALMQELHEVRNERRHEALTDPLTGVGNRLALADAFKEATAAMANSIAPPALLLLNLDGFKTLKNSAGHAAADQVLVTVAMRIRSAARENDVVTRLGGDEFAVLMPGTPKNRAAAVGNRILAALEPGIDLGNNSVQCAASMGLRIAEPHHTLEDLLQEADFALEESKSEGRNKLKLFDPVTVHSRQLQRQIVGDLREGIRSEQLVLYYQPIVDLATGTIEGCEALVRWNHPIHGLIMPDQFIPVAEATGLIAELGRWVLRTAMRQLRQWRDNPATSEPAFSMRINVSAADLQSLEFVDDVRDVLQKEGLSPDSLVLELTESAIIQNNELDRYTLMSLHKLGVGLEIDDFGAGYSSMGYLRKLPVDRVKVDRQFVKDLEKDPSQLEFLAAIQQVIRSCGLEGVWEGIETAREAELLRSIGCTSGQGYFFGRPLPEADFLARLKETRGHLWPIPEGFTGHK</sequence>
<dbReference type="CDD" id="cd01949">
    <property type="entry name" value="GGDEF"/>
    <property type="match status" value="1"/>
</dbReference>
<dbReference type="InterPro" id="IPR000160">
    <property type="entry name" value="GGDEF_dom"/>
</dbReference>
<dbReference type="RefSeq" id="WP_306879866.1">
    <property type="nucleotide sequence ID" value="NZ_JAUSSW010000020.1"/>
</dbReference>
<feature type="domain" description="EAL" evidence="1">
    <location>
        <begin position="214"/>
        <end position="471"/>
    </location>
</feature>